<keyword evidence="2" id="KW-1185">Reference proteome</keyword>
<dbReference type="AlphaFoldDB" id="A0A7W7YGT0"/>
<reference evidence="1 2" key="1">
    <citation type="submission" date="2020-08" db="EMBL/GenBank/DDBJ databases">
        <title>Genomic Encyclopedia of Type Strains, Phase IV (KMG-IV): sequencing the most valuable type-strain genomes for metagenomic binning, comparative biology and taxonomic classification.</title>
        <authorList>
            <person name="Goeker M."/>
        </authorList>
    </citation>
    <scope>NUCLEOTIDE SEQUENCE [LARGE SCALE GENOMIC DNA]</scope>
    <source>
        <strain evidence="1 2">DSM 12252</strain>
    </source>
</reference>
<dbReference type="Proteomes" id="UP000590740">
    <property type="component" value="Unassembled WGS sequence"/>
</dbReference>
<protein>
    <submittedName>
        <fullName evidence="1">Uncharacterized protein</fullName>
    </submittedName>
</protein>
<evidence type="ECO:0000313" key="1">
    <source>
        <dbReference type="EMBL" id="MBB5035595.1"/>
    </source>
</evidence>
<accession>A0A7W7YGT0</accession>
<organism evidence="1 2">
    <name type="scientific">Prosthecobacter vanneervenii</name>
    <dbReference type="NCBI Taxonomy" id="48466"/>
    <lineage>
        <taxon>Bacteria</taxon>
        <taxon>Pseudomonadati</taxon>
        <taxon>Verrucomicrobiota</taxon>
        <taxon>Verrucomicrobiia</taxon>
        <taxon>Verrucomicrobiales</taxon>
        <taxon>Verrucomicrobiaceae</taxon>
        <taxon>Prosthecobacter</taxon>
    </lineage>
</organism>
<dbReference type="InterPro" id="IPR035335">
    <property type="entry name" value="DUF5397"/>
</dbReference>
<dbReference type="Pfam" id="PF17375">
    <property type="entry name" value="DUF5397"/>
    <property type="match status" value="1"/>
</dbReference>
<dbReference type="EMBL" id="JACHIG010000020">
    <property type="protein sequence ID" value="MBB5035595.1"/>
    <property type="molecule type" value="Genomic_DNA"/>
</dbReference>
<comment type="caution">
    <text evidence="1">The sequence shown here is derived from an EMBL/GenBank/DDBJ whole genome shotgun (WGS) entry which is preliminary data.</text>
</comment>
<dbReference type="RefSeq" id="WP_184344553.1">
    <property type="nucleotide sequence ID" value="NZ_JACHIG010000020.1"/>
</dbReference>
<gene>
    <name evidence="1" type="ORF">HNQ65_005208</name>
</gene>
<name>A0A7W7YGT0_9BACT</name>
<sequence>METLATTPVPADLVGSFRSFGEYGPVYQITDRVNGQKVHVVVVQTGEELDYPIEQAIQDPAAR</sequence>
<evidence type="ECO:0000313" key="2">
    <source>
        <dbReference type="Proteomes" id="UP000590740"/>
    </source>
</evidence>
<proteinExistence type="predicted"/>